<feature type="domain" description="Retroviral polymerase SH3-like" evidence="4">
    <location>
        <begin position="390"/>
        <end position="434"/>
    </location>
</feature>
<evidence type="ECO:0000256" key="1">
    <source>
        <dbReference type="SAM" id="MobiDB-lite"/>
    </source>
</evidence>
<sequence>MVTIDGEGVDWTGHKHSFMFILFCRAMVTIVLAIQAQTLSQMSAKDKSGLGYGSQIHDGVLSYENEVFSSVFDSRSSDVEDSPVNDRFAKVDGMHAVPPHMTGNYMPPKSNFGIDESKFTYGPKKSTTSKSDAKTSDLDSCDSSSSGATLETVPKLVESKPKVVNEPKVWSDAPIIEEYELDSDDEYVSKASDNPHQTLKGKGIVDSRCSKHMTGNKAYLVDYQDFNGGPIAFEGRKGQITVKGKIKTRKLDFEDVYFVKELQHFNLFSASQMCDKKNKVLFTDTECLVLSPDFKLPDENQILLRVPRQHNMYNFNLENIVPSRGLACLIAKATVDESTKWHMRLTTHVLLVTKESNTRPPAEAVSTACYVLNRVLVTKPQNKIPYELLTSKFEEKSDEGFLVRYSLRSKAFRVYNLETKRVEEKLHINFLKNKPNVTGKGPTWLFDIDYLTDLMNYPPITAENKANKTACPKETKNSAEAAKANSTNYVNTASTQVNTASTQVNTASITINTASTPTNQDDS</sequence>
<evidence type="ECO:0000256" key="2">
    <source>
        <dbReference type="SAM" id="Phobius"/>
    </source>
</evidence>
<keyword evidence="2" id="KW-1133">Transmembrane helix</keyword>
<dbReference type="Pfam" id="PF22936">
    <property type="entry name" value="Pol_BBD"/>
    <property type="match status" value="1"/>
</dbReference>
<dbReference type="Pfam" id="PF25597">
    <property type="entry name" value="SH3_retrovirus"/>
    <property type="match status" value="1"/>
</dbReference>
<dbReference type="InterPro" id="IPR057670">
    <property type="entry name" value="SH3_retrovirus"/>
</dbReference>
<proteinExistence type="predicted"/>
<dbReference type="InterPro" id="IPR054722">
    <property type="entry name" value="PolX-like_BBD"/>
</dbReference>
<keyword evidence="2" id="KW-0812">Transmembrane</keyword>
<feature type="domain" description="Retrovirus-related Pol polyprotein from transposon TNT 1-94-like beta-barrel" evidence="3">
    <location>
        <begin position="204"/>
        <end position="276"/>
    </location>
</feature>
<dbReference type="AlphaFoldDB" id="A0A6L2M6C1"/>
<comment type="caution">
    <text evidence="5">The sequence shown here is derived from an EMBL/GenBank/DDBJ whole genome shotgun (WGS) entry which is preliminary data.</text>
</comment>
<feature type="region of interest" description="Disordered" evidence="1">
    <location>
        <begin position="123"/>
        <end position="152"/>
    </location>
</feature>
<feature type="transmembrane region" description="Helical" evidence="2">
    <location>
        <begin position="18"/>
        <end position="36"/>
    </location>
</feature>
<gene>
    <name evidence="5" type="ORF">Tci_040735</name>
</gene>
<evidence type="ECO:0000313" key="5">
    <source>
        <dbReference type="EMBL" id="GEU68757.1"/>
    </source>
</evidence>
<evidence type="ECO:0000259" key="4">
    <source>
        <dbReference type="Pfam" id="PF25597"/>
    </source>
</evidence>
<accession>A0A6L2M6C1</accession>
<dbReference type="EMBL" id="BKCJ010005809">
    <property type="protein sequence ID" value="GEU68757.1"/>
    <property type="molecule type" value="Genomic_DNA"/>
</dbReference>
<name>A0A6L2M6C1_TANCI</name>
<reference evidence="5" key="1">
    <citation type="journal article" date="2019" name="Sci. Rep.">
        <title>Draft genome of Tanacetum cinerariifolium, the natural source of mosquito coil.</title>
        <authorList>
            <person name="Yamashiro T."/>
            <person name="Shiraishi A."/>
            <person name="Satake H."/>
            <person name="Nakayama K."/>
        </authorList>
    </citation>
    <scope>NUCLEOTIDE SEQUENCE</scope>
</reference>
<evidence type="ECO:0000259" key="3">
    <source>
        <dbReference type="Pfam" id="PF22936"/>
    </source>
</evidence>
<protein>
    <submittedName>
        <fullName evidence="5">Ribonuclease H-like domain-containing protein</fullName>
    </submittedName>
</protein>
<keyword evidence="2" id="KW-0472">Membrane</keyword>
<organism evidence="5">
    <name type="scientific">Tanacetum cinerariifolium</name>
    <name type="common">Dalmatian daisy</name>
    <name type="synonym">Chrysanthemum cinerariifolium</name>
    <dbReference type="NCBI Taxonomy" id="118510"/>
    <lineage>
        <taxon>Eukaryota</taxon>
        <taxon>Viridiplantae</taxon>
        <taxon>Streptophyta</taxon>
        <taxon>Embryophyta</taxon>
        <taxon>Tracheophyta</taxon>
        <taxon>Spermatophyta</taxon>
        <taxon>Magnoliopsida</taxon>
        <taxon>eudicotyledons</taxon>
        <taxon>Gunneridae</taxon>
        <taxon>Pentapetalae</taxon>
        <taxon>asterids</taxon>
        <taxon>campanulids</taxon>
        <taxon>Asterales</taxon>
        <taxon>Asteraceae</taxon>
        <taxon>Asteroideae</taxon>
        <taxon>Anthemideae</taxon>
        <taxon>Anthemidinae</taxon>
        <taxon>Tanacetum</taxon>
    </lineage>
</organism>